<feature type="region of interest" description="Disordered" evidence="1">
    <location>
        <begin position="400"/>
        <end position="431"/>
    </location>
</feature>
<feature type="compositionally biased region" description="Pro residues" evidence="1">
    <location>
        <begin position="463"/>
        <end position="474"/>
    </location>
</feature>
<accession>A0A1W2FRJ6</accession>
<evidence type="ECO:0000313" key="3">
    <source>
        <dbReference type="EMBL" id="SMD24561.1"/>
    </source>
</evidence>
<proteinExistence type="predicted"/>
<dbReference type="Proteomes" id="UP000192840">
    <property type="component" value="Unassembled WGS sequence"/>
</dbReference>
<dbReference type="STRING" id="40571.SAMN05660733_07738"/>
<reference evidence="4" key="1">
    <citation type="submission" date="2017-04" db="EMBL/GenBank/DDBJ databases">
        <authorList>
            <person name="Varghese N."/>
            <person name="Submissions S."/>
        </authorList>
    </citation>
    <scope>NUCLEOTIDE SEQUENCE [LARGE SCALE GENOMIC DNA]</scope>
    <source>
        <strain evidence="4">DSM 44073</strain>
    </source>
</reference>
<dbReference type="InterPro" id="IPR049945">
    <property type="entry name" value="AAA_22"/>
</dbReference>
<dbReference type="eggNOG" id="COG1672">
    <property type="taxonomic scope" value="Bacteria"/>
</dbReference>
<gene>
    <name evidence="3" type="ORF">SAMN05660733_07738</name>
</gene>
<protein>
    <submittedName>
        <fullName evidence="3">AAA domain-containing protein</fullName>
    </submittedName>
</protein>
<dbReference type="SUPFAM" id="SSF52540">
    <property type="entry name" value="P-loop containing nucleoside triphosphate hydrolases"/>
    <property type="match status" value="1"/>
</dbReference>
<dbReference type="EMBL" id="FWYC01000022">
    <property type="protein sequence ID" value="SMD24561.1"/>
    <property type="molecule type" value="Genomic_DNA"/>
</dbReference>
<sequence length="1982" mass="214697">MSSEARRNPLVEAAGRLGFGIDSEAVAERISRASRDFASEMVPEMTAWCRGHIGEVADDTWKSLFATLAEDEKREVLKLLRLPVESWRKWTPPQQAHFVMKLRTGLNSGKEAGVQAAHDLTRSIRTSLLRSARAGTAWQGDNAITAVARAVAAALCPEENTPFLPIVLRWMRAHDEEAFDLLLPGDGGKAALERFWDEVGPERSDDSATEVRGNVAEAERLAQTTRRTFERAVVTCRAVLAELERGQVPDPSALDELMSVRDTVVSAAAELADLLHTPVEPTLEAIDAAVERIADASEDVVLIRRLAGASVPAGAADALSIVAGIANGVLDRWPPATARDREDAGLLIALARLAADASADDVEDAEVEARYEQLRVTASKDVVPLLTAALRGRVALPTDLGSAGRELQPPVEDSPSQASSSAEALPADARTPVEARPDELAATVLPVREPPASVAPEPSIPAATPPVPVAPEPSAPARTSARPRKAESQPDPLLPAVRAKAEVWLDQGQFALAHYLLQPYEPALAEASGLAALAMTITGPDDDREPELDAFIGAPRQPHLLVDGDAARLLTTSALVLASVSTGAPRTGSLLVDLSDHLDGTTSALVRGVGEAVRRGVLAGQGPAALATASLDDLDVAAAARLLKERIEVQWRNRLPRAAAVITRLRTAVASRGEPPKTLGDALHHAAADLREHLGHVKTVLSKHSKGSTLERLIEEEDKAHRSSSGKAVTGQVRQEMLATLRDDISAADVWAEACERHARSAVLSYAELQVDQLRTTLLDVQEAMSTLFASREADPDPLVSAAARAGRSLLTRLDDLLSGHPTVTAEDVHGLPVLDLPLIALAGSTWSNETGLHTPSPSTSQARIEELLGVPDTGVELVTVALNKAAAADFTTAHLLARALSEPRRAEIEARLTTLRAEQATSLRDDLRHLRRQLVRAGTSGADDETAQAGVSVALDAVTEEKLVGLVDEALLELANPQGDLRTALVTRSSIGERIEDLRRVDAQRLGERVEALADRCADEDITQVHRHIERGQLDLAEDSLDHLEVGDQLFQPFEDEDFADFHPAGIDALTEGLDRRLLSALSAGTPHPALPANSVPESFRAEVLKGLRGWLALRGAFVDGWTADQVSDNLLPALRLIGLDVRRNGVDLLASKRSFTVYARGRRFLDVKASVTGKALLPAFGSSADGHYRLLIVWNEPTVEQLDEWRDADSATLPLIICYLGTLPAESRLRLAELWSDPFRRAAVVLDDALLTWVATRRGNFDLFMRLSLPFTATQPFKSEKDSDVPSEMFYGREEEKQRLLHRGGAPSIVYGGRGMGKSALMRTVESEADNEDFVVVWFEVDRVPGIDEDPNLLWGDLAQRLRTKGIGKSSASDKRDSGNSVARTVDRWLQEKPGRRLLLLLDEAEGFVDGDAPKFAHVRTLHSLAADTRSGCQVVLAGLHSVQHYSVGNSPLSPTGHLQIGPLAPQPAYDLVVRPLSALGYSLEDDDVQRILLHCSYQPYLIQLVAGKLLTRQFKARGSRRKPLAAPPWRITPSEVADVLADKATRQDLRKALSLTLDLDKRTRVITNLLALHAYENAPVVRLPDADLYAKCRDTWPLGFHDTEFDAFLQLLDELAGLGILSEPAEGIKGRTVRNETVLRALGSKEDIARGLALVPKFGLPVREARESYRPVREDDVTRSPLVNAQLAQLFRKGNFARLVVGSDATGIDQVAATLREVRPQLVDLDLVDMKTLGEFKSKLETGATETRRSLVVGDLRLNTPPAACQRALEYALGDQAGVGIPHERRASRTAALIAGTTNMKWLAQVAASPDAEAHVMPLQRYDRYTLPLRWRGDSKLERLVNESFEERALELTGGWPVLVEQLARDVVTGKQTTSGVDAALDRLREARADLTWCEGFLRQTGADCAGLPEMKPLIAALAEYDGSCGVDDLAALIESRPSDVEVLARVARWLGLLSVTSQGEFELAPLISGCLLVVRARS</sequence>
<evidence type="ECO:0000256" key="1">
    <source>
        <dbReference type="SAM" id="MobiDB-lite"/>
    </source>
</evidence>
<keyword evidence="4" id="KW-1185">Reference proteome</keyword>
<dbReference type="RefSeq" id="WP_144065742.1">
    <property type="nucleotide sequence ID" value="NZ_FWYC01000022.1"/>
</dbReference>
<dbReference type="GO" id="GO:0016887">
    <property type="term" value="F:ATP hydrolysis activity"/>
    <property type="evidence" value="ECO:0007669"/>
    <property type="project" value="InterPro"/>
</dbReference>
<feature type="region of interest" description="Disordered" evidence="1">
    <location>
        <begin position="445"/>
        <end position="491"/>
    </location>
</feature>
<dbReference type="Gene3D" id="3.40.50.300">
    <property type="entry name" value="P-loop containing nucleotide triphosphate hydrolases"/>
    <property type="match status" value="1"/>
</dbReference>
<dbReference type="InterPro" id="IPR027417">
    <property type="entry name" value="P-loop_NTPase"/>
</dbReference>
<dbReference type="Pfam" id="PF13401">
    <property type="entry name" value="AAA_22"/>
    <property type="match status" value="1"/>
</dbReference>
<organism evidence="3 4">
    <name type="scientific">Lentzea albidocapillata</name>
    <dbReference type="NCBI Taxonomy" id="40571"/>
    <lineage>
        <taxon>Bacteria</taxon>
        <taxon>Bacillati</taxon>
        <taxon>Actinomycetota</taxon>
        <taxon>Actinomycetes</taxon>
        <taxon>Pseudonocardiales</taxon>
        <taxon>Pseudonocardiaceae</taxon>
        <taxon>Lentzea</taxon>
    </lineage>
</organism>
<evidence type="ECO:0000259" key="2">
    <source>
        <dbReference type="Pfam" id="PF13401"/>
    </source>
</evidence>
<evidence type="ECO:0000313" key="4">
    <source>
        <dbReference type="Proteomes" id="UP000192840"/>
    </source>
</evidence>
<name>A0A1W2FRJ6_9PSEU</name>
<feature type="domain" description="ORC1/DEAH AAA+ ATPase" evidence="2">
    <location>
        <begin position="1310"/>
        <end position="1447"/>
    </location>
</feature>